<dbReference type="EMBL" id="JABFAB010000004">
    <property type="protein sequence ID" value="MBA0645852.1"/>
    <property type="molecule type" value="Genomic_DNA"/>
</dbReference>
<evidence type="ECO:0000313" key="2">
    <source>
        <dbReference type="EMBL" id="MBA0645852.1"/>
    </source>
</evidence>
<protein>
    <recommendedName>
        <fullName evidence="1">Reverse transcriptase zinc-binding domain-containing protein</fullName>
    </recommendedName>
</protein>
<dbReference type="OrthoDB" id="998808at2759"/>
<dbReference type="InterPro" id="IPR026960">
    <property type="entry name" value="RVT-Znf"/>
</dbReference>
<feature type="domain" description="Reverse transcriptase zinc-binding" evidence="1">
    <location>
        <begin position="141"/>
        <end position="207"/>
    </location>
</feature>
<comment type="caution">
    <text evidence="2">The sequence shown here is derived from an EMBL/GenBank/DDBJ whole genome shotgun (WGS) entry which is preliminary data.</text>
</comment>
<dbReference type="Pfam" id="PF13966">
    <property type="entry name" value="zf-RVT"/>
    <property type="match status" value="1"/>
</dbReference>
<keyword evidence="3" id="KW-1185">Reference proteome</keyword>
<name>A0A7J8U5T9_9ROSI</name>
<proteinExistence type="predicted"/>
<dbReference type="PANTHER" id="PTHR33116">
    <property type="entry name" value="REVERSE TRANSCRIPTASE ZINC-BINDING DOMAIN-CONTAINING PROTEIN-RELATED-RELATED"/>
    <property type="match status" value="1"/>
</dbReference>
<organism evidence="2 3">
    <name type="scientific">Gossypium klotzschianum</name>
    <dbReference type="NCBI Taxonomy" id="34286"/>
    <lineage>
        <taxon>Eukaryota</taxon>
        <taxon>Viridiplantae</taxon>
        <taxon>Streptophyta</taxon>
        <taxon>Embryophyta</taxon>
        <taxon>Tracheophyta</taxon>
        <taxon>Spermatophyta</taxon>
        <taxon>Magnoliopsida</taxon>
        <taxon>eudicotyledons</taxon>
        <taxon>Gunneridae</taxon>
        <taxon>Pentapetalae</taxon>
        <taxon>rosids</taxon>
        <taxon>malvids</taxon>
        <taxon>Malvales</taxon>
        <taxon>Malvaceae</taxon>
        <taxon>Malvoideae</taxon>
        <taxon>Gossypium</taxon>
    </lineage>
</organism>
<gene>
    <name evidence="2" type="ORF">Goklo_013892</name>
</gene>
<dbReference type="PANTHER" id="PTHR33116:SF86">
    <property type="entry name" value="REVERSE TRANSCRIPTASE DOMAIN-CONTAINING PROTEIN"/>
    <property type="match status" value="1"/>
</dbReference>
<evidence type="ECO:0000313" key="3">
    <source>
        <dbReference type="Proteomes" id="UP000593573"/>
    </source>
</evidence>
<feature type="non-terminal residue" evidence="2">
    <location>
        <position position="1"/>
    </location>
</feature>
<sequence>GVISRFWWKRHGGRGGLHWDAWSKLCKSKDSDGLGFRNLAQFNVALLAKQSWRLINYPNSLFARIPGLPERHLRHHGVSQSDLHVSEFINQSTRQWDERLLTDVLGATVANLVLCIPLSQEAHDDILASDSTAILDSYRFVHNKLWKVQLPRKIKITAWRIFNDYIPSYYILYSRPLRPSALCPWCLVSPESRKHICRDCLSIAGVWNDLQITWPVDFIGVSFQDWLLGRILGAECWRPLEGTMLKVNFDATFNVHSMRSCTGLMFRDRLGRGDSLTVIRKACSHLHDISTIRAYIHVVKAMTFRHCLFVHIPRKGNSFAHLLATTGLCGGVCSSLSRVNPNFAYLAVERELPV</sequence>
<dbReference type="Proteomes" id="UP000593573">
    <property type="component" value="Unassembled WGS sequence"/>
</dbReference>
<dbReference type="AlphaFoldDB" id="A0A7J8U5T9"/>
<evidence type="ECO:0000259" key="1">
    <source>
        <dbReference type="Pfam" id="PF13966"/>
    </source>
</evidence>
<accession>A0A7J8U5T9</accession>
<reference evidence="2 3" key="1">
    <citation type="journal article" date="2019" name="Genome Biol. Evol.">
        <title>Insights into the evolution of the New World diploid cottons (Gossypium, subgenus Houzingenia) based on genome sequencing.</title>
        <authorList>
            <person name="Grover C.E."/>
            <person name="Arick M.A. 2nd"/>
            <person name="Thrash A."/>
            <person name="Conover J.L."/>
            <person name="Sanders W.S."/>
            <person name="Peterson D.G."/>
            <person name="Frelichowski J.E."/>
            <person name="Scheffler J.A."/>
            <person name="Scheffler B.E."/>
            <person name="Wendel J.F."/>
        </authorList>
    </citation>
    <scope>NUCLEOTIDE SEQUENCE [LARGE SCALE GENOMIC DNA]</scope>
    <source>
        <strain evidence="2">57</strain>
        <tissue evidence="2">Leaf</tissue>
    </source>
</reference>